<protein>
    <recommendedName>
        <fullName evidence="4">Integral membrane protein</fullName>
    </recommendedName>
</protein>
<keyword evidence="1" id="KW-0472">Membrane</keyword>
<dbReference type="RefSeq" id="WP_181354833.1">
    <property type="nucleotide sequence ID" value="NZ_JABJWZ010000167.1"/>
</dbReference>
<keyword evidence="1" id="KW-1133">Transmembrane helix</keyword>
<dbReference type="Proteomes" id="UP000525686">
    <property type="component" value="Unassembled WGS sequence"/>
</dbReference>
<comment type="caution">
    <text evidence="2">The sequence shown here is derived from an EMBL/GenBank/DDBJ whole genome shotgun (WGS) entry which is preliminary data.</text>
</comment>
<name>A0A7W3ZNM5_9ACTN</name>
<dbReference type="EMBL" id="JABJWZ010000167">
    <property type="protein sequence ID" value="MBB1255084.1"/>
    <property type="molecule type" value="Genomic_DNA"/>
</dbReference>
<dbReference type="AlphaFoldDB" id="A0A7W3ZNM5"/>
<evidence type="ECO:0008006" key="4">
    <source>
        <dbReference type="Google" id="ProtNLM"/>
    </source>
</evidence>
<organism evidence="2 3">
    <name type="scientific">Streptomyces alkaliterrae</name>
    <dbReference type="NCBI Taxonomy" id="2213162"/>
    <lineage>
        <taxon>Bacteria</taxon>
        <taxon>Bacillati</taxon>
        <taxon>Actinomycetota</taxon>
        <taxon>Actinomycetes</taxon>
        <taxon>Kitasatosporales</taxon>
        <taxon>Streptomycetaceae</taxon>
        <taxon>Streptomyces</taxon>
    </lineage>
</organism>
<gene>
    <name evidence="2" type="ORF">H3146_17260</name>
</gene>
<evidence type="ECO:0000313" key="3">
    <source>
        <dbReference type="Proteomes" id="UP000525686"/>
    </source>
</evidence>
<feature type="transmembrane region" description="Helical" evidence="1">
    <location>
        <begin position="21"/>
        <end position="44"/>
    </location>
</feature>
<keyword evidence="1" id="KW-0812">Transmembrane</keyword>
<feature type="transmembrane region" description="Helical" evidence="1">
    <location>
        <begin position="56"/>
        <end position="78"/>
    </location>
</feature>
<evidence type="ECO:0000256" key="1">
    <source>
        <dbReference type="SAM" id="Phobius"/>
    </source>
</evidence>
<evidence type="ECO:0000313" key="2">
    <source>
        <dbReference type="EMBL" id="MBB1255084.1"/>
    </source>
</evidence>
<reference evidence="3" key="1">
    <citation type="submission" date="2020-05" db="EMBL/GenBank/DDBJ databases">
        <title>Classification of alakaliphilic streptomycetes isolated from an alkaline soil next to Lonar Crater, India and a proposal for the recognition of Streptomyces alkaliterrae sp. nov.</title>
        <authorList>
            <person name="Golinska P."/>
        </authorList>
    </citation>
    <scope>NUCLEOTIDE SEQUENCE [LARGE SCALE GENOMIC DNA]</scope>
    <source>
        <strain evidence="3">OF3</strain>
    </source>
</reference>
<accession>A0A7W3ZNM5</accession>
<sequence length="90" mass="9547">MSADFRPRSADSAAGRRPGDLLVRAGGIVFVIGALATLVTFVPFFVGTEPFPPTAYFVSMLMGVGFALAGAGLLRAVFEQRRHTRTTAES</sequence>
<proteinExistence type="predicted"/>